<evidence type="ECO:0000313" key="2">
    <source>
        <dbReference type="Proteomes" id="UP000199006"/>
    </source>
</evidence>
<dbReference type="RefSeq" id="WP_089858986.1">
    <property type="nucleotide sequence ID" value="NZ_FOTI01000003.1"/>
</dbReference>
<organism evidence="1 2">
    <name type="scientific">Halanaerobium salsuginis</name>
    <dbReference type="NCBI Taxonomy" id="29563"/>
    <lineage>
        <taxon>Bacteria</taxon>
        <taxon>Bacillati</taxon>
        <taxon>Bacillota</taxon>
        <taxon>Clostridia</taxon>
        <taxon>Halanaerobiales</taxon>
        <taxon>Halanaerobiaceae</taxon>
        <taxon>Halanaerobium</taxon>
    </lineage>
</organism>
<name>A0A1I4FR63_9FIRM</name>
<evidence type="ECO:0000313" key="1">
    <source>
        <dbReference type="EMBL" id="SFL19477.1"/>
    </source>
</evidence>
<sequence>MERSKKIVLIAHCILNINSKVSGLAKTNLEMKSVIRLLLEKDLGIIQLPCPELTIYGSRRWGHVKEQFATPYYRKHCREIFNPYLEQIIDYQAAGYEIIALIGVEGSPSCGVNKTCSACWQGEVTDLKPVELASLEMIAESGIFIEEIKKVLKEKEIKLPLIAIDEEKPGLTKRKIKNL</sequence>
<dbReference type="OrthoDB" id="5420310at2"/>
<gene>
    <name evidence="1" type="ORF">SAMN02983006_00459</name>
</gene>
<dbReference type="NCBIfam" id="NF045597">
    <property type="entry name" value="TudS_rel_CD3072"/>
    <property type="match status" value="1"/>
</dbReference>
<dbReference type="EMBL" id="FOTI01000003">
    <property type="protein sequence ID" value="SFL19477.1"/>
    <property type="molecule type" value="Genomic_DNA"/>
</dbReference>
<proteinExistence type="predicted"/>
<keyword evidence="2" id="KW-1185">Reference proteome</keyword>
<dbReference type="InterPro" id="IPR054648">
    <property type="entry name" value="TudS-rel"/>
</dbReference>
<dbReference type="Proteomes" id="UP000199006">
    <property type="component" value="Unassembled WGS sequence"/>
</dbReference>
<reference evidence="1 2" key="1">
    <citation type="submission" date="2016-10" db="EMBL/GenBank/DDBJ databases">
        <authorList>
            <person name="de Groot N.N."/>
        </authorList>
    </citation>
    <scope>NUCLEOTIDE SEQUENCE [LARGE SCALE GENOMIC DNA]</scope>
    <source>
        <strain evidence="1 2">ATCC 51327</strain>
    </source>
</reference>
<dbReference type="STRING" id="29563.SAMN02983006_00459"/>
<protein>
    <submittedName>
        <fullName evidence="1">Predicted secreted protein</fullName>
    </submittedName>
</protein>
<accession>A0A1I4FR63</accession>
<dbReference type="AlphaFoldDB" id="A0A1I4FR63"/>